<protein>
    <submittedName>
        <fullName evidence="1">Uncharacterized protein</fullName>
    </submittedName>
</protein>
<proteinExistence type="predicted"/>
<gene>
    <name evidence="1" type="ORF">EVAR_38169_1</name>
</gene>
<dbReference type="AlphaFoldDB" id="A0A4C1WE49"/>
<dbReference type="EMBL" id="BGZK01000544">
    <property type="protein sequence ID" value="GBP49401.1"/>
    <property type="molecule type" value="Genomic_DNA"/>
</dbReference>
<accession>A0A4C1WE49</accession>
<keyword evidence="2" id="KW-1185">Reference proteome</keyword>
<evidence type="ECO:0000313" key="2">
    <source>
        <dbReference type="Proteomes" id="UP000299102"/>
    </source>
</evidence>
<reference evidence="1 2" key="1">
    <citation type="journal article" date="2019" name="Commun. Biol.">
        <title>The bagworm genome reveals a unique fibroin gene that provides high tensile strength.</title>
        <authorList>
            <person name="Kono N."/>
            <person name="Nakamura H."/>
            <person name="Ohtoshi R."/>
            <person name="Tomita M."/>
            <person name="Numata K."/>
            <person name="Arakawa K."/>
        </authorList>
    </citation>
    <scope>NUCLEOTIDE SEQUENCE [LARGE SCALE GENOMIC DNA]</scope>
</reference>
<name>A0A4C1WE49_EUMVA</name>
<comment type="caution">
    <text evidence="1">The sequence shown here is derived from an EMBL/GenBank/DDBJ whole genome shotgun (WGS) entry which is preliminary data.</text>
</comment>
<evidence type="ECO:0000313" key="1">
    <source>
        <dbReference type="EMBL" id="GBP49401.1"/>
    </source>
</evidence>
<organism evidence="1 2">
    <name type="scientific">Eumeta variegata</name>
    <name type="common">Bagworm moth</name>
    <name type="synonym">Eumeta japonica</name>
    <dbReference type="NCBI Taxonomy" id="151549"/>
    <lineage>
        <taxon>Eukaryota</taxon>
        <taxon>Metazoa</taxon>
        <taxon>Ecdysozoa</taxon>
        <taxon>Arthropoda</taxon>
        <taxon>Hexapoda</taxon>
        <taxon>Insecta</taxon>
        <taxon>Pterygota</taxon>
        <taxon>Neoptera</taxon>
        <taxon>Endopterygota</taxon>
        <taxon>Lepidoptera</taxon>
        <taxon>Glossata</taxon>
        <taxon>Ditrysia</taxon>
        <taxon>Tineoidea</taxon>
        <taxon>Psychidae</taxon>
        <taxon>Oiketicinae</taxon>
        <taxon>Eumeta</taxon>
    </lineage>
</organism>
<sequence length="202" mass="23070">MPHSQGRPIFDTFSYAPSFFGSVNTTRCTPYPTLRTAQLKRYYILTECRRVLAVSAAVSFRQVSESTGGPLRLHNILPLYQLLCSYSRDRQQTGEFSGVASIHERRYPVSTQEAGNELVNSLKLRVFISDETFALHWSSVEKLKSKLSSLRYNDSDGEFHHGEVKEADKTINLVLYPDHSDSRLRSLIYSDTLKSYYIGLFL</sequence>
<dbReference type="Proteomes" id="UP000299102">
    <property type="component" value="Unassembled WGS sequence"/>
</dbReference>